<evidence type="ECO:0000259" key="1">
    <source>
        <dbReference type="Pfam" id="PF03527"/>
    </source>
</evidence>
<dbReference type="Pfam" id="PF03527">
    <property type="entry name" value="RHS"/>
    <property type="match status" value="1"/>
</dbReference>
<dbReference type="AlphaFoldDB" id="A0A6A7N536"/>
<dbReference type="Proteomes" id="UP000440498">
    <property type="component" value="Unassembled WGS sequence"/>
</dbReference>
<dbReference type="Gene3D" id="2.180.10.10">
    <property type="entry name" value="RHS repeat-associated core"/>
    <property type="match status" value="1"/>
</dbReference>
<dbReference type="EMBL" id="WHUG01000007">
    <property type="protein sequence ID" value="MQA40159.1"/>
    <property type="molecule type" value="Genomic_DNA"/>
</dbReference>
<name>A0A6A7N536_9BURK</name>
<evidence type="ECO:0000313" key="2">
    <source>
        <dbReference type="EMBL" id="MQA40159.1"/>
    </source>
</evidence>
<keyword evidence="3" id="KW-1185">Reference proteome</keyword>
<sequence length="142" mass="15296">MGLRRTVLGRFIRTVIAWINTSLPKWQSGWCKSCCLIQHRLNGAVVGDYRNNAFNQRAYKIAGGATASIYGPSGELLAESGASNTSYVWVGGELLGIVRGGIFYASHNDHLGRPEVLTNATGGIVWRAANAAFELGEKLDGL</sequence>
<reference evidence="2 3" key="1">
    <citation type="submission" date="2019-10" db="EMBL/GenBank/DDBJ databases">
        <title>Two novel species isolated from a subtropical stream in China.</title>
        <authorList>
            <person name="Lu H."/>
        </authorList>
    </citation>
    <scope>NUCLEOTIDE SEQUENCE [LARGE SCALE GENOMIC DNA]</scope>
    <source>
        <strain evidence="2 3">FT29W</strain>
    </source>
</reference>
<feature type="domain" description="RHS protein conserved region" evidence="1">
    <location>
        <begin position="107"/>
        <end position="132"/>
    </location>
</feature>
<protein>
    <recommendedName>
        <fullName evidence="1">RHS protein conserved region domain-containing protein</fullName>
    </recommendedName>
</protein>
<dbReference type="InterPro" id="IPR001826">
    <property type="entry name" value="RHS"/>
</dbReference>
<proteinExistence type="predicted"/>
<gene>
    <name evidence="2" type="ORF">GEV02_18575</name>
</gene>
<organism evidence="2 3">
    <name type="scientific">Rugamonas aquatica</name>
    <dbReference type="NCBI Taxonomy" id="2743357"/>
    <lineage>
        <taxon>Bacteria</taxon>
        <taxon>Pseudomonadati</taxon>
        <taxon>Pseudomonadota</taxon>
        <taxon>Betaproteobacteria</taxon>
        <taxon>Burkholderiales</taxon>
        <taxon>Oxalobacteraceae</taxon>
        <taxon>Telluria group</taxon>
        <taxon>Rugamonas</taxon>
    </lineage>
</organism>
<accession>A0A6A7N536</accession>
<comment type="caution">
    <text evidence="2">The sequence shown here is derived from an EMBL/GenBank/DDBJ whole genome shotgun (WGS) entry which is preliminary data.</text>
</comment>
<evidence type="ECO:0000313" key="3">
    <source>
        <dbReference type="Proteomes" id="UP000440498"/>
    </source>
</evidence>